<dbReference type="InterPro" id="IPR037855">
    <property type="entry name" value="Vps36"/>
</dbReference>
<dbReference type="PROSITE" id="PS51495">
    <property type="entry name" value="GLUE"/>
    <property type="match status" value="1"/>
</dbReference>
<dbReference type="SUPFAM" id="SSF50729">
    <property type="entry name" value="PH domain-like"/>
    <property type="match status" value="1"/>
</dbReference>
<evidence type="ECO:0000256" key="8">
    <source>
        <dbReference type="RuleBase" id="RU367095"/>
    </source>
</evidence>
<comment type="caution">
    <text evidence="10">The sequence shown here is derived from an EMBL/GenBank/DDBJ whole genome shotgun (WGS) entry which is preliminary data.</text>
</comment>
<dbReference type="PANTHER" id="PTHR13128">
    <property type="entry name" value="VACUOLAR PROTEIN-SORTING-ASSOCIATED PROTEIN 36"/>
    <property type="match status" value="1"/>
</dbReference>
<evidence type="ECO:0000313" key="10">
    <source>
        <dbReference type="EMBL" id="KAA3674818.1"/>
    </source>
</evidence>
<evidence type="ECO:0000256" key="2">
    <source>
        <dbReference type="ARBA" id="ARBA00009697"/>
    </source>
</evidence>
<organism evidence="10 11">
    <name type="scientific">Paragonimus westermani</name>
    <dbReference type="NCBI Taxonomy" id="34504"/>
    <lineage>
        <taxon>Eukaryota</taxon>
        <taxon>Metazoa</taxon>
        <taxon>Spiralia</taxon>
        <taxon>Lophotrochozoa</taxon>
        <taxon>Platyhelminthes</taxon>
        <taxon>Trematoda</taxon>
        <taxon>Digenea</taxon>
        <taxon>Plagiorchiida</taxon>
        <taxon>Troglotremata</taxon>
        <taxon>Troglotrematidae</taxon>
        <taxon>Paragonimus</taxon>
    </lineage>
</organism>
<dbReference type="GO" id="GO:0031902">
    <property type="term" value="C:late endosome membrane"/>
    <property type="evidence" value="ECO:0007669"/>
    <property type="project" value="UniProtKB-UniRule"/>
</dbReference>
<dbReference type="GO" id="GO:0043130">
    <property type="term" value="F:ubiquitin binding"/>
    <property type="evidence" value="ECO:0007669"/>
    <property type="project" value="UniProtKB-UniRule"/>
</dbReference>
<keyword evidence="8" id="KW-0967">Endosome</keyword>
<name>A0A5J4NHK4_9TREM</name>
<keyword evidence="11" id="KW-1185">Reference proteome</keyword>
<dbReference type="InterPro" id="IPR005024">
    <property type="entry name" value="Snf7_fam"/>
</dbReference>
<dbReference type="AlphaFoldDB" id="A0A5J4NHK4"/>
<keyword evidence="6 8" id="KW-0653">Protein transport</keyword>
<dbReference type="InterPro" id="IPR040608">
    <property type="entry name" value="Snf8/Vps36"/>
</dbReference>
<dbReference type="InterPro" id="IPR036390">
    <property type="entry name" value="WH_DNA-bd_sf"/>
</dbReference>
<dbReference type="Gene3D" id="6.10.140.260">
    <property type="match status" value="1"/>
</dbReference>
<dbReference type="Pfam" id="PF11605">
    <property type="entry name" value="Vps36_ESCRT-II"/>
    <property type="match status" value="1"/>
</dbReference>
<dbReference type="Pfam" id="PF03357">
    <property type="entry name" value="Snf7"/>
    <property type="match status" value="1"/>
</dbReference>
<comment type="subcellular location">
    <subcellularLocation>
        <location evidence="8">Cytoplasm</location>
    </subcellularLocation>
    <subcellularLocation>
        <location evidence="8">Endosome</location>
    </subcellularLocation>
</comment>
<dbReference type="Pfam" id="PF04157">
    <property type="entry name" value="EAP30"/>
    <property type="match status" value="1"/>
</dbReference>
<comment type="subunit">
    <text evidence="8">Component of the endosomal sorting complex required for transport II (ESCRT-II).</text>
</comment>
<feature type="domain" description="GLUE N-terminal" evidence="9">
    <location>
        <begin position="131"/>
        <end position="294"/>
    </location>
</feature>
<dbReference type="InterPro" id="IPR011993">
    <property type="entry name" value="PH-like_dom_sf"/>
</dbReference>
<dbReference type="GO" id="GO:0032266">
    <property type="term" value="F:phosphatidylinositol-3-phosphate binding"/>
    <property type="evidence" value="ECO:0007669"/>
    <property type="project" value="UniProtKB-UniRule"/>
</dbReference>
<evidence type="ECO:0000313" key="11">
    <source>
        <dbReference type="Proteomes" id="UP000324629"/>
    </source>
</evidence>
<protein>
    <recommendedName>
        <fullName evidence="3 8">Vacuolar protein-sorting-associated protein 36</fullName>
    </recommendedName>
    <alternativeName>
        <fullName evidence="7 8">ESCRT-II complex subunit VPS36</fullName>
    </alternativeName>
</protein>
<keyword evidence="5 8" id="KW-0963">Cytoplasm</keyword>
<dbReference type="GO" id="GO:0043328">
    <property type="term" value="P:protein transport to vacuole involved in ubiquitin-dependent protein catabolic process via the multivesicular body sorting pathway"/>
    <property type="evidence" value="ECO:0007669"/>
    <property type="project" value="UniProtKB-UniRule"/>
</dbReference>
<evidence type="ECO:0000256" key="7">
    <source>
        <dbReference type="ARBA" id="ARBA00030114"/>
    </source>
</evidence>
<dbReference type="EMBL" id="QNGE01002896">
    <property type="protein sequence ID" value="KAA3674818.1"/>
    <property type="molecule type" value="Genomic_DNA"/>
</dbReference>
<dbReference type="SUPFAM" id="SSF46785">
    <property type="entry name" value="Winged helix' DNA-binding domain"/>
    <property type="match status" value="1"/>
</dbReference>
<evidence type="ECO:0000256" key="3">
    <source>
        <dbReference type="ARBA" id="ARBA00017953"/>
    </source>
</evidence>
<evidence type="ECO:0000256" key="5">
    <source>
        <dbReference type="ARBA" id="ARBA00022490"/>
    </source>
</evidence>
<proteinExistence type="inferred from homology"/>
<dbReference type="InterPro" id="IPR021648">
    <property type="entry name" value="GLUE_dom"/>
</dbReference>
<dbReference type="FunFam" id="1.10.10.10:FF:000416">
    <property type="entry name" value="Vacuolar protein-sorting-associated protein 36"/>
    <property type="match status" value="1"/>
</dbReference>
<reference evidence="10 11" key="1">
    <citation type="journal article" date="2019" name="Gigascience">
        <title>Whole-genome sequence of the oriental lung fluke Paragonimus westermani.</title>
        <authorList>
            <person name="Oey H."/>
            <person name="Zakrzewski M."/>
            <person name="Narain K."/>
            <person name="Devi K.R."/>
            <person name="Agatsuma T."/>
            <person name="Nawaratna S."/>
            <person name="Gobert G.N."/>
            <person name="Jones M.K."/>
            <person name="Ragan M.A."/>
            <person name="McManus D.P."/>
            <person name="Krause L."/>
        </authorList>
    </citation>
    <scope>NUCLEOTIDE SEQUENCE [LARGE SCALE GENOMIC DNA]</scope>
    <source>
        <strain evidence="10 11">IND2009</strain>
    </source>
</reference>
<comment type="similarity">
    <text evidence="1">Belongs to the SNF7 family.</text>
</comment>
<evidence type="ECO:0000259" key="9">
    <source>
        <dbReference type="PROSITE" id="PS51495"/>
    </source>
</evidence>
<comment type="function">
    <text evidence="8">Component of the ESCRT-II complex (endosomal sorting complex required for transport II), which is required for multivesicular body (MVB) formation and sorting of endosomal cargo proteins into MVBs.</text>
</comment>
<keyword evidence="4 8" id="KW-0813">Transport</keyword>
<accession>A0A5J4NHK4</accession>
<sequence length="557" mass="61214">KALLLLKKKRCLEKLMDQTSKQLSTVEQLVHDIEFSQIQTDVINRLNVGNQALRKIHQIMSLEEVERILEETREGVAYQEEIDAAIADSLSPRDTQEAEQELNQILGSLSEHLPDVPTHGLSGISEDKADIEHRGFGGCSGADEEALVLQQYGVRLYDGPERTAFEDGVIKLTTHRLLWIPRHNSADSCIALPLAAIINVRFEEGGGIVRSRTPKVVLRLLTVPALKNALASLPHQSPWMDCWLTNGGSSYAVVEHSNENHIKLGFARTGEKEFLRALEETLKAKVWAASLSIPGNRSSSRSFGGVGIGAIQRQQAARAGATDAKLEEAFDDLKKLMSHAGEMVMLSRTLARRTREVKGGELTTDETAELRSAMLSAGVVDASDSSHWLDRHSSGSFHVQLARQICTILLPVLTEKADTKTIGHQLGAGCIDLASAYCRVNRARGMQLISPDDLLRACELLERERLPLRLKRFPSGLLVLHLASENESNTLQVTTELVNERGSLTADELARTAKLPPLLARERLLAAEDAGLVCRDDSEAGLRFYPNLFVTQSPSSA</sequence>
<dbReference type="GO" id="GO:0000814">
    <property type="term" value="C:ESCRT II complex"/>
    <property type="evidence" value="ECO:0007669"/>
    <property type="project" value="UniProtKB-UniRule"/>
</dbReference>
<dbReference type="Gene3D" id="2.30.29.30">
    <property type="entry name" value="Pleckstrin-homology domain (PH domain)/Phosphotyrosine-binding domain (PTB)"/>
    <property type="match status" value="1"/>
</dbReference>
<evidence type="ECO:0000256" key="6">
    <source>
        <dbReference type="ARBA" id="ARBA00022927"/>
    </source>
</evidence>
<gene>
    <name evidence="10" type="ORF">DEA37_0008763</name>
</gene>
<feature type="non-terminal residue" evidence="10">
    <location>
        <position position="1"/>
    </location>
</feature>
<dbReference type="Gene3D" id="1.10.10.10">
    <property type="entry name" value="Winged helix-like DNA-binding domain superfamily/Winged helix DNA-binding domain"/>
    <property type="match status" value="2"/>
</dbReference>
<evidence type="ECO:0000256" key="4">
    <source>
        <dbReference type="ARBA" id="ARBA00022448"/>
    </source>
</evidence>
<comment type="similarity">
    <text evidence="2 8">Belongs to the VPS36 family.</text>
</comment>
<dbReference type="PANTHER" id="PTHR13128:SF12">
    <property type="entry name" value="VACUOLAR PROTEIN-SORTING-ASSOCIATED PROTEIN 36"/>
    <property type="match status" value="1"/>
</dbReference>
<evidence type="ECO:0000256" key="1">
    <source>
        <dbReference type="ARBA" id="ARBA00006190"/>
    </source>
</evidence>
<dbReference type="Proteomes" id="UP000324629">
    <property type="component" value="Unassembled WGS sequence"/>
</dbReference>
<dbReference type="InterPro" id="IPR036388">
    <property type="entry name" value="WH-like_DNA-bd_sf"/>
</dbReference>